<dbReference type="GO" id="GO:0000723">
    <property type="term" value="P:telomere maintenance"/>
    <property type="evidence" value="ECO:0007669"/>
    <property type="project" value="InterPro"/>
</dbReference>
<feature type="compositionally biased region" description="Acidic residues" evidence="1">
    <location>
        <begin position="663"/>
        <end position="690"/>
    </location>
</feature>
<feature type="compositionally biased region" description="Basic and acidic residues" evidence="1">
    <location>
        <begin position="572"/>
        <end position="588"/>
    </location>
</feature>
<feature type="compositionally biased region" description="Basic and acidic residues" evidence="1">
    <location>
        <begin position="883"/>
        <end position="898"/>
    </location>
</feature>
<dbReference type="Proteomes" id="UP000295083">
    <property type="component" value="Unassembled WGS sequence"/>
</dbReference>
<feature type="compositionally biased region" description="Acidic residues" evidence="1">
    <location>
        <begin position="601"/>
        <end position="618"/>
    </location>
</feature>
<evidence type="ECO:0000259" key="2">
    <source>
        <dbReference type="SMART" id="SM00976"/>
    </source>
</evidence>
<protein>
    <recommendedName>
        <fullName evidence="2">Telomeric single stranded DNA binding POT1/Cdc13 domain-containing protein</fullName>
    </recommendedName>
</protein>
<feature type="compositionally biased region" description="Basic residues" evidence="1">
    <location>
        <begin position="1241"/>
        <end position="1251"/>
    </location>
</feature>
<dbReference type="EMBL" id="QAPG01000107">
    <property type="protein sequence ID" value="TDZ31255.1"/>
    <property type="molecule type" value="Genomic_DNA"/>
</dbReference>
<feature type="domain" description="Telomeric single stranded DNA binding POT1/Cdc13" evidence="2">
    <location>
        <begin position="1355"/>
        <end position="1492"/>
    </location>
</feature>
<dbReference type="SUPFAM" id="SSF50249">
    <property type="entry name" value="Nucleic acid-binding proteins"/>
    <property type="match status" value="1"/>
</dbReference>
<feature type="region of interest" description="Disordered" evidence="1">
    <location>
        <begin position="1090"/>
        <end position="1113"/>
    </location>
</feature>
<dbReference type="GO" id="GO:0000781">
    <property type="term" value="C:chromosome, telomeric region"/>
    <property type="evidence" value="ECO:0007669"/>
    <property type="project" value="InterPro"/>
</dbReference>
<feature type="compositionally biased region" description="Basic and acidic residues" evidence="1">
    <location>
        <begin position="1274"/>
        <end position="1285"/>
    </location>
</feature>
<dbReference type="InterPro" id="IPR011564">
    <property type="entry name" value="Telomer_end-bd_POT1/Cdc13"/>
</dbReference>
<sequence>MSGDQLPSQFPAAEGIPIAQLSPDVEDPKSRTVRGVVTITWPYSIINKTIAFLLAEPDFRLRRAKGQVRVEFSGPSAKAIRDSGLGSYDEIELSLDGVEFVTDDSKLRVPGTSLEWQLKFKNRLLLQAKVSDSEDVKLLDVDDPATEPEPEPEPAPAPALERLPDSVLEAFKEPTPAPLATPTRKVSSKRPADESLEADEYASPAFLKRARVSYGSLFEGSLDIFEEDIGAKARAKKSEKSGRYSSVWRYTSTSRSPEPQPKENEGTEDTTMVDEQAAITTPSRPKMVDGGCQTVELERSPPRDVQVAAEARRDAAHFWQTPSKSTTTDSCVQSHLTDLMHTPLGTGSNSNDFGQPPPMPIFTSAHEHYTPAFEQPPLGPIFDQDIQQPLIDPQYHADSSFHEPSNAYPEDGLDQEMGTPGQYPAAFLETPNFDPQTAITSQPFPETMQARADHSSQGPHGMGAEHRTVLVDGIAEPQQASWGHAPAHSTPPARAEEVPGFDASAAGKQAGPAEKQPGTQAIPSDDWAEDRERQAREHHDDPDGTQAALKVDEDLLPEDHSGPEENFTAKTYAERHFESLVEREKEAADISQVKSSSTSDGSEDSEEEAEHEEDDAGGDYDITNYRNLSNVQDDDEATDLESDHGQEDEKDILNPVGHGSEFDATDDDAEDYEGDEYGEEDEGFDDEDQESQPPPAAPAAPQVISLLSDSDDDEEDEAPPPPVTVQTRQLPPQDDPSSESEVEDQEEDPEDHESTDEVASQPDVDVDEEGGQISSSPVLSVEDSDDEHHSDGGTPTPKPREASNVGHTTRSLGSSSPQQADGNDADMTTSTIADDLETMSPVKLPHTIDVTTGVGSQPSSRGDSEILEAELERELEEEMQAGEEQKDQKPLAEPRTAMDEDEEQGREDYVGHETTIVAESDVKTTEGSGARKEATITPDDEDVDAAGSDGQVESAAEEVRNTPRETSVVEVTPEPANGAVSEPVDINMTDADDEAVDDAAGRLAEESETLVGKAETLVKDPLDEEQIIQSQLEDEAMVEEEMIIIETTQIIEQADLPAAELDDETFTRTSPETAEITIETSTVTQVTTIQGEDYHEDDPRDTETMDVDEPDTQPPKVASFPAGQQDLHSFEVAQLVETQTTQVSEVFDGSQHQLSTPADTQMAESFTSTAIVDIETEERRTDKIKTTDATVEKSEETVDPTPPTVDEPSQIRDGSAQPSEARSPLIAEEVSEETNAAPIPRRVRGHRRNKSASRDQDPSVKLARASIAARRSTRLSDRTTPEHGARVTRARSHSLVLKSDSPDADEDADAQLARAANESPSRAAGKEAKEAAAPESPSALKMQLNKSLRVDVAECISLKALRNHPGKAIDVIAIATTEPPEARRAKGGPRGIVQTFNVTDQSTAPTLTVPVQIFRSHKSALPVVHPGDAILLRHFNIVSMTGRGFGLRANDGSSWAVFERKSEDGLPQIRGPPVELTEGETSHAALLKQWYAGLDAKALAKVDKANEAVPAMDTGKE</sequence>
<evidence type="ECO:0000313" key="4">
    <source>
        <dbReference type="Proteomes" id="UP000295083"/>
    </source>
</evidence>
<feature type="compositionally biased region" description="Basic and acidic residues" evidence="1">
    <location>
        <begin position="550"/>
        <end position="563"/>
    </location>
</feature>
<feature type="compositionally biased region" description="Acidic residues" evidence="1">
    <location>
        <begin position="709"/>
        <end position="718"/>
    </location>
</feature>
<feature type="compositionally biased region" description="Low complexity" evidence="1">
    <location>
        <begin position="699"/>
        <end position="708"/>
    </location>
</feature>
<dbReference type="Pfam" id="PF02765">
    <property type="entry name" value="POT1"/>
    <property type="match status" value="1"/>
</dbReference>
<dbReference type="InterPro" id="IPR012340">
    <property type="entry name" value="NA-bd_OB-fold"/>
</dbReference>
<feature type="compositionally biased region" description="Basic and acidic residues" evidence="1">
    <location>
        <begin position="1177"/>
        <end position="1196"/>
    </location>
</feature>
<dbReference type="SMART" id="SM00976">
    <property type="entry name" value="Telo_bind"/>
    <property type="match status" value="1"/>
</dbReference>
<accession>A0A4R8Q7Y7</accession>
<feature type="region of interest" description="Disordered" evidence="1">
    <location>
        <begin position="243"/>
        <end position="270"/>
    </location>
</feature>
<feature type="region of interest" description="Disordered" evidence="1">
    <location>
        <begin position="173"/>
        <end position="197"/>
    </location>
</feature>
<feature type="compositionally biased region" description="Basic and acidic residues" evidence="1">
    <location>
        <begin position="920"/>
        <end position="934"/>
    </location>
</feature>
<dbReference type="CDD" id="cd04497">
    <property type="entry name" value="hPOT1_OB1_like"/>
    <property type="match status" value="1"/>
</dbReference>
<evidence type="ECO:0000256" key="1">
    <source>
        <dbReference type="SAM" id="MobiDB-lite"/>
    </source>
</evidence>
<feature type="compositionally biased region" description="Acidic residues" evidence="1">
    <location>
        <begin position="865"/>
        <end position="881"/>
    </location>
</feature>
<gene>
    <name evidence="3" type="ORF">C8035_v001581</name>
</gene>
<comment type="caution">
    <text evidence="3">The sequence shown here is derived from an EMBL/GenBank/DDBJ whole genome shotgun (WGS) entry which is preliminary data.</text>
</comment>
<reference evidence="3 4" key="1">
    <citation type="submission" date="2018-11" db="EMBL/GenBank/DDBJ databases">
        <title>Genome sequence and assembly of Colletotrichum spinosum.</title>
        <authorList>
            <person name="Gan P."/>
            <person name="Shirasu K."/>
        </authorList>
    </citation>
    <scope>NUCLEOTIDE SEQUENCE [LARGE SCALE GENOMIC DNA]</scope>
    <source>
        <strain evidence="3 4">CBS 515.97</strain>
    </source>
</reference>
<feature type="compositionally biased region" description="Polar residues" evidence="1">
    <location>
        <begin position="849"/>
        <end position="861"/>
    </location>
</feature>
<feature type="compositionally biased region" description="Polar residues" evidence="1">
    <location>
        <begin position="805"/>
        <end position="832"/>
    </location>
</feature>
<dbReference type="GO" id="GO:0003677">
    <property type="term" value="F:DNA binding"/>
    <property type="evidence" value="ECO:0007669"/>
    <property type="project" value="InterPro"/>
</dbReference>
<name>A0A4R8Q7Y7_9PEZI</name>
<feature type="region of interest" description="Disordered" evidence="1">
    <location>
        <begin position="480"/>
        <end position="988"/>
    </location>
</feature>
<feature type="compositionally biased region" description="Basic and acidic residues" evidence="1">
    <location>
        <begin position="530"/>
        <end position="542"/>
    </location>
</feature>
<organism evidence="3 4">
    <name type="scientific">Colletotrichum spinosum</name>
    <dbReference type="NCBI Taxonomy" id="1347390"/>
    <lineage>
        <taxon>Eukaryota</taxon>
        <taxon>Fungi</taxon>
        <taxon>Dikarya</taxon>
        <taxon>Ascomycota</taxon>
        <taxon>Pezizomycotina</taxon>
        <taxon>Sordariomycetes</taxon>
        <taxon>Hypocreomycetidae</taxon>
        <taxon>Glomerellales</taxon>
        <taxon>Glomerellaceae</taxon>
        <taxon>Colletotrichum</taxon>
        <taxon>Colletotrichum orbiculare species complex</taxon>
    </lineage>
</organism>
<proteinExistence type="predicted"/>
<keyword evidence="4" id="KW-1185">Reference proteome</keyword>
<feature type="compositionally biased region" description="Acidic residues" evidence="1">
    <location>
        <begin position="736"/>
        <end position="756"/>
    </location>
</feature>
<evidence type="ECO:0000313" key="3">
    <source>
        <dbReference type="EMBL" id="TDZ31255.1"/>
    </source>
</evidence>
<feature type="compositionally biased region" description="Polar residues" evidence="1">
    <location>
        <begin position="248"/>
        <end position="257"/>
    </location>
</feature>
<dbReference type="Gene3D" id="2.40.50.140">
    <property type="entry name" value="Nucleic acid-binding proteins"/>
    <property type="match status" value="1"/>
</dbReference>
<feature type="region of interest" description="Disordered" evidence="1">
    <location>
        <begin position="1177"/>
        <end position="1339"/>
    </location>
</feature>